<dbReference type="EMBL" id="ML733637">
    <property type="protein sequence ID" value="KAB8213327.1"/>
    <property type="molecule type" value="Genomic_DNA"/>
</dbReference>
<evidence type="ECO:0000313" key="4">
    <source>
        <dbReference type="Proteomes" id="UP000326799"/>
    </source>
</evidence>
<dbReference type="Proteomes" id="UP000326799">
    <property type="component" value="Unassembled WGS sequence"/>
</dbReference>
<accession>A0A5N6E7R0</accession>
<dbReference type="AlphaFoldDB" id="A0A5N6E7R0"/>
<evidence type="ECO:0000313" key="3">
    <source>
        <dbReference type="EMBL" id="KAB8213327.1"/>
    </source>
</evidence>
<feature type="chain" id="PRO_5024968187" evidence="2">
    <location>
        <begin position="24"/>
        <end position="269"/>
    </location>
</feature>
<feature type="signal peptide" evidence="2">
    <location>
        <begin position="1"/>
        <end position="23"/>
    </location>
</feature>
<protein>
    <submittedName>
        <fullName evidence="3">Uncharacterized protein</fullName>
    </submittedName>
</protein>
<reference evidence="3 4" key="1">
    <citation type="submission" date="2019-04" db="EMBL/GenBank/DDBJ databases">
        <title>Fungal friends and foes A comparative genomics study of 23 Aspergillus species from section Flavi.</title>
        <authorList>
            <consortium name="DOE Joint Genome Institute"/>
            <person name="Kjaerbolling I."/>
            <person name="Vesth T.C."/>
            <person name="Frisvad J.C."/>
            <person name="Nybo J.L."/>
            <person name="Theobald S."/>
            <person name="Kildgaard S."/>
            <person name="Petersen T.I."/>
            <person name="Kuo A."/>
            <person name="Sato A."/>
            <person name="Lyhne E.K."/>
            <person name="Kogle M.E."/>
            <person name="Wiebenga A."/>
            <person name="Kun R.S."/>
            <person name="Lubbers R.J."/>
            <person name="Makela M.R."/>
            <person name="Barry K."/>
            <person name="Chovatia M."/>
            <person name="Clum A."/>
            <person name="Daum C."/>
            <person name="Haridas S."/>
            <person name="He G."/>
            <person name="LaButti K."/>
            <person name="Lipzen A."/>
            <person name="Mondo S."/>
            <person name="Pangilinan J."/>
            <person name="Riley R."/>
            <person name="Salamov A."/>
            <person name="Simmons B.A."/>
            <person name="Magnuson J.K."/>
            <person name="Henrissat B."/>
            <person name="Mortensen U.H."/>
            <person name="Larsen T.O."/>
            <person name="De vries R.P."/>
            <person name="Grigoriev I.V."/>
            <person name="Machida M."/>
            <person name="Baker S.E."/>
            <person name="Andersen M.R."/>
        </authorList>
    </citation>
    <scope>NUCLEOTIDE SEQUENCE [LARGE SCALE GENOMIC DNA]</scope>
    <source>
        <strain evidence="3 4">CBS 126849</strain>
    </source>
</reference>
<feature type="compositionally biased region" description="Low complexity" evidence="1">
    <location>
        <begin position="108"/>
        <end position="122"/>
    </location>
</feature>
<feature type="region of interest" description="Disordered" evidence="1">
    <location>
        <begin position="151"/>
        <end position="195"/>
    </location>
</feature>
<evidence type="ECO:0000256" key="2">
    <source>
        <dbReference type="SAM" id="SignalP"/>
    </source>
</evidence>
<keyword evidence="4" id="KW-1185">Reference proteome</keyword>
<keyword evidence="2" id="KW-0732">Signal</keyword>
<feature type="region of interest" description="Disordered" evidence="1">
    <location>
        <begin position="29"/>
        <end position="65"/>
    </location>
</feature>
<evidence type="ECO:0000256" key="1">
    <source>
        <dbReference type="SAM" id="MobiDB-lite"/>
    </source>
</evidence>
<feature type="region of interest" description="Disordered" evidence="1">
    <location>
        <begin position="93"/>
        <end position="122"/>
    </location>
</feature>
<gene>
    <name evidence="3" type="ORF">BDV33DRAFT_210318</name>
</gene>
<feature type="compositionally biased region" description="Polar residues" evidence="1">
    <location>
        <begin position="29"/>
        <end position="42"/>
    </location>
</feature>
<name>A0A5N6E7R0_9EURO</name>
<sequence length="269" mass="28917">MGTGLHFVRLGVLVTLALDVVWCLPTPITESNAPESGSNDLTEFSGGMITGLPSQEGPLSFTSPAEGQSLYGPYHSISDYEQVANDKTVTIQRRQSDDGFVSAGPTGDSSTAVDSDQSSSSSPFSFNTFGNYLVGENGELSEFAKNAANNIANNPNMDDRGETPSIDPKMSSPINQNDPGGTTPPKEAQNPLEHSQPNYDRERELQAYRVQHPDNFFDGWNAHMAQSGAGPPSTAGRVGNGAFYREAGKRLSNWVSDMWGRMNNFVSNA</sequence>
<organism evidence="3 4">
    <name type="scientific">Aspergillus novoparasiticus</name>
    <dbReference type="NCBI Taxonomy" id="986946"/>
    <lineage>
        <taxon>Eukaryota</taxon>
        <taxon>Fungi</taxon>
        <taxon>Dikarya</taxon>
        <taxon>Ascomycota</taxon>
        <taxon>Pezizomycotina</taxon>
        <taxon>Eurotiomycetes</taxon>
        <taxon>Eurotiomycetidae</taxon>
        <taxon>Eurotiales</taxon>
        <taxon>Aspergillaceae</taxon>
        <taxon>Aspergillus</taxon>
        <taxon>Aspergillus subgen. Circumdati</taxon>
    </lineage>
</organism>
<proteinExistence type="predicted"/>